<organism evidence="1 2">
    <name type="scientific">Helicobacter bilis</name>
    <dbReference type="NCBI Taxonomy" id="37372"/>
    <lineage>
        <taxon>Bacteria</taxon>
        <taxon>Pseudomonadati</taxon>
        <taxon>Campylobacterota</taxon>
        <taxon>Epsilonproteobacteria</taxon>
        <taxon>Campylobacterales</taxon>
        <taxon>Helicobacteraceae</taxon>
        <taxon>Helicobacter</taxon>
    </lineage>
</organism>
<dbReference type="KEGG" id="hbl:XJ32_08220"/>
<dbReference type="EMBL" id="CP019645">
    <property type="protein sequence ID" value="AQQ60085.1"/>
    <property type="molecule type" value="Genomic_DNA"/>
</dbReference>
<evidence type="ECO:0000313" key="1">
    <source>
        <dbReference type="EMBL" id="AQQ60085.1"/>
    </source>
</evidence>
<proteinExistence type="predicted"/>
<protein>
    <submittedName>
        <fullName evidence="1">Uncharacterized protein</fullName>
    </submittedName>
</protein>
<accession>A0A1Q2LI85</accession>
<gene>
    <name evidence="1" type="ORF">XJ32_08220</name>
</gene>
<sequence>MSGKNVFLHFANMRFTFLESLSPIQLTLYFKISKSVILTQFLIYCIDIYKAITSDKGMLCGKKCVYFTHFERKRFKIFFTNYKKSPYKPFFWKIIYFLCNNIEPKTKLKGNV</sequence>
<dbReference type="AlphaFoldDB" id="A0A1Q2LI85"/>
<evidence type="ECO:0000313" key="2">
    <source>
        <dbReference type="Proteomes" id="UP000188298"/>
    </source>
</evidence>
<name>A0A1Q2LI85_9HELI</name>
<reference evidence="1 2" key="1">
    <citation type="submission" date="2017-02" db="EMBL/GenBank/DDBJ databases">
        <title>Whole genome sequencing of Helicobacter bilis strain AAQJH.</title>
        <authorList>
            <person name="Conlan S."/>
            <person name="Thomas P.J."/>
            <person name="Mullikin J."/>
            <person name="Palmore T.N."/>
            <person name="Frank K.M."/>
            <person name="Segre J.A."/>
        </authorList>
    </citation>
    <scope>NUCLEOTIDE SEQUENCE [LARGE SCALE GENOMIC DNA]</scope>
    <source>
        <strain evidence="1 2">AAQJH</strain>
    </source>
</reference>
<dbReference type="Proteomes" id="UP000188298">
    <property type="component" value="Chromosome"/>
</dbReference>